<dbReference type="Proteomes" id="UP000320239">
    <property type="component" value="Unassembled WGS sequence"/>
</dbReference>
<dbReference type="EMBL" id="VIWY01000001">
    <property type="protein sequence ID" value="TWG26301.1"/>
    <property type="molecule type" value="Genomic_DNA"/>
</dbReference>
<keyword evidence="2" id="KW-1185">Reference proteome</keyword>
<sequence>MLSAVDDVAALALLDRIYANENAYVDAAGRHAHHVPATIPPEELRALAERGLTPNSFRHVEHDEAVTALRRLAAAVDERAAADAFVAGFGHAGLRWRALLPALALGTAMPAHTFPADAGARTCGVCFLDRTTTVDTTLAWWHRARSGSPLPGDVCQYVLALEAAARPWPTPDPADVWTLHAILDVIRSLPPATRPGRAAQALRDRSLLASRSTYAYTALLEDLAFLGILQTPDHPGMFTAFTTARQRDERPSVRVEVSAPLSFWSAAHGVTESLVDRLFGHLARPDERPHPPPPVSPRRTAVERAAPLPPALRGEPRAGDIYAVQCREDAWILAFCHEMQDRDGRWYGLVEYLDGLFARPPTADDVEGRGFRGRHEGRWQQWTSHLDRTPRVRRVARDVPTPPDDRPAPDRVPIGNAKDLRHLAGWCFPELA</sequence>
<accession>A0A561WR05</accession>
<gene>
    <name evidence="1" type="ORF">FHX34_1011282</name>
</gene>
<name>A0A561WR05_ACTTI</name>
<dbReference type="AlphaFoldDB" id="A0A561WR05"/>
<protein>
    <submittedName>
        <fullName evidence="1">Uncharacterized protein</fullName>
    </submittedName>
</protein>
<proteinExistence type="predicted"/>
<evidence type="ECO:0000313" key="1">
    <source>
        <dbReference type="EMBL" id="TWG26301.1"/>
    </source>
</evidence>
<comment type="caution">
    <text evidence="1">The sequence shown here is derived from an EMBL/GenBank/DDBJ whole genome shotgun (WGS) entry which is preliminary data.</text>
</comment>
<reference evidence="1 2" key="1">
    <citation type="submission" date="2019-06" db="EMBL/GenBank/DDBJ databases">
        <title>Sequencing the genomes of 1000 actinobacteria strains.</title>
        <authorList>
            <person name="Klenk H.-P."/>
        </authorList>
    </citation>
    <scope>NUCLEOTIDE SEQUENCE [LARGE SCALE GENOMIC DNA]</scope>
    <source>
        <strain evidence="1 2">DSM 43866</strain>
    </source>
</reference>
<organism evidence="1 2">
    <name type="scientific">Actinoplanes teichomyceticus</name>
    <dbReference type="NCBI Taxonomy" id="1867"/>
    <lineage>
        <taxon>Bacteria</taxon>
        <taxon>Bacillati</taxon>
        <taxon>Actinomycetota</taxon>
        <taxon>Actinomycetes</taxon>
        <taxon>Micromonosporales</taxon>
        <taxon>Micromonosporaceae</taxon>
        <taxon>Actinoplanes</taxon>
    </lineage>
</organism>
<evidence type="ECO:0000313" key="2">
    <source>
        <dbReference type="Proteomes" id="UP000320239"/>
    </source>
</evidence>